<dbReference type="EMBL" id="AMQN01044237">
    <property type="status" value="NOT_ANNOTATED_CDS"/>
    <property type="molecule type" value="Genomic_DNA"/>
</dbReference>
<sequence length="405" mass="43284">DFIPEDAEVEIEAEQVEILPGIDNLPPPAAGQSDDTNGQGNSGFGSQSVLELSGIRVDPQAGFETSGLLTGIEDSRDFVAEEIIGIDEDNLSQISVNNSKGDSAKATLTEDEGTDPDIKLERSGTLTVTDKDGDGAFRKTVALNKATQIVDDRPTELIDQMGVLTITPEGEWFFTVDNAAIKYLGQGDTITQEFVVTTLDGNDSQVITIVINGVDSYGSNHQLEANNDPDPSTKTVRYGSSDGVGDGVEHVRWKNSELIAYSGITGVSAEVVDDSGVVVNNEKETVTNKIGVSSANGNLSEDQGDQNFELQYRDKGTSDTSDDTYESLSISFKNLASSAKVSLSSSDAGVDTLKWVSYLNGQVVKEGYLDTANGTELTIETDGLLFDEIELIPTNNGDENNSDFY</sequence>
<reference evidence="4" key="1">
    <citation type="submission" date="2012-12" db="EMBL/GenBank/DDBJ databases">
        <authorList>
            <person name="Hellsten U."/>
            <person name="Grimwood J."/>
            <person name="Chapman J.A."/>
            <person name="Shapiro H."/>
            <person name="Aerts A."/>
            <person name="Otillar R.P."/>
            <person name="Terry A.Y."/>
            <person name="Boore J.L."/>
            <person name="Simakov O."/>
            <person name="Marletaz F."/>
            <person name="Cho S.-J."/>
            <person name="Edsinger-Gonzales E."/>
            <person name="Havlak P."/>
            <person name="Kuo D.-H."/>
            <person name="Larsson T."/>
            <person name="Lv J."/>
            <person name="Arendt D."/>
            <person name="Savage R."/>
            <person name="Osoegawa K."/>
            <person name="de Jong P."/>
            <person name="Lindberg D.R."/>
            <person name="Seaver E.C."/>
            <person name="Weisblat D.A."/>
            <person name="Putnam N.H."/>
            <person name="Grigoriev I.V."/>
            <person name="Rokhsar D.S."/>
        </authorList>
    </citation>
    <scope>NUCLEOTIDE SEQUENCE</scope>
    <source>
        <strain evidence="4">I ESC-2004</strain>
    </source>
</reference>
<dbReference type="NCBIfam" id="TIGR01965">
    <property type="entry name" value="VCBS_repeat"/>
    <property type="match status" value="1"/>
</dbReference>
<dbReference type="EnsemblMetazoa" id="CapteT187095">
    <property type="protein sequence ID" value="CapteP187095"/>
    <property type="gene ID" value="CapteG187095"/>
</dbReference>
<evidence type="ECO:0000313" key="3">
    <source>
        <dbReference type="EnsemblMetazoa" id="CapteP187095"/>
    </source>
</evidence>
<name>R7UPN1_CAPTE</name>
<evidence type="ECO:0000256" key="1">
    <source>
        <dbReference type="SAM" id="MobiDB-lite"/>
    </source>
</evidence>
<proteinExistence type="predicted"/>
<evidence type="ECO:0000313" key="4">
    <source>
        <dbReference type="Proteomes" id="UP000014760"/>
    </source>
</evidence>
<protein>
    <recommendedName>
        <fullName evidence="5">RapA2 cadherin-like domain-containing protein</fullName>
    </recommendedName>
</protein>
<dbReference type="Proteomes" id="UP000014760">
    <property type="component" value="Unassembled WGS sequence"/>
</dbReference>
<dbReference type="AlphaFoldDB" id="R7UPN1"/>
<feature type="non-terminal residue" evidence="2">
    <location>
        <position position="405"/>
    </location>
</feature>
<feature type="region of interest" description="Disordered" evidence="1">
    <location>
        <begin position="95"/>
        <end position="115"/>
    </location>
</feature>
<keyword evidence="4" id="KW-1185">Reference proteome</keyword>
<reference evidence="2 4" key="2">
    <citation type="journal article" date="2013" name="Nature">
        <title>Insights into bilaterian evolution from three spiralian genomes.</title>
        <authorList>
            <person name="Simakov O."/>
            <person name="Marletaz F."/>
            <person name="Cho S.J."/>
            <person name="Edsinger-Gonzales E."/>
            <person name="Havlak P."/>
            <person name="Hellsten U."/>
            <person name="Kuo D.H."/>
            <person name="Larsson T."/>
            <person name="Lv J."/>
            <person name="Arendt D."/>
            <person name="Savage R."/>
            <person name="Osoegawa K."/>
            <person name="de Jong P."/>
            <person name="Grimwood J."/>
            <person name="Chapman J.A."/>
            <person name="Shapiro H."/>
            <person name="Aerts A."/>
            <person name="Otillar R.P."/>
            <person name="Terry A.Y."/>
            <person name="Boore J.L."/>
            <person name="Grigoriev I.V."/>
            <person name="Lindberg D.R."/>
            <person name="Seaver E.C."/>
            <person name="Weisblat D.A."/>
            <person name="Putnam N.H."/>
            <person name="Rokhsar D.S."/>
        </authorList>
    </citation>
    <scope>NUCLEOTIDE SEQUENCE</scope>
    <source>
        <strain evidence="2 4">I ESC-2004</strain>
    </source>
</reference>
<dbReference type="HOGENOM" id="CLU_680743_0_0_1"/>
<feature type="region of interest" description="Disordered" evidence="1">
    <location>
        <begin position="17"/>
        <end position="45"/>
    </location>
</feature>
<dbReference type="EMBL" id="KB301558">
    <property type="protein sequence ID" value="ELU05386.1"/>
    <property type="molecule type" value="Genomic_DNA"/>
</dbReference>
<evidence type="ECO:0000313" key="2">
    <source>
        <dbReference type="EMBL" id="ELU05386.1"/>
    </source>
</evidence>
<organism evidence="2">
    <name type="scientific">Capitella teleta</name>
    <name type="common">Polychaete worm</name>
    <dbReference type="NCBI Taxonomy" id="283909"/>
    <lineage>
        <taxon>Eukaryota</taxon>
        <taxon>Metazoa</taxon>
        <taxon>Spiralia</taxon>
        <taxon>Lophotrochozoa</taxon>
        <taxon>Annelida</taxon>
        <taxon>Polychaeta</taxon>
        <taxon>Sedentaria</taxon>
        <taxon>Scolecida</taxon>
        <taxon>Capitellidae</taxon>
        <taxon>Capitella</taxon>
    </lineage>
</organism>
<accession>R7UPN1</accession>
<dbReference type="InterPro" id="IPR010221">
    <property type="entry name" value="VCBS_dom"/>
</dbReference>
<evidence type="ECO:0008006" key="5">
    <source>
        <dbReference type="Google" id="ProtNLM"/>
    </source>
</evidence>
<reference evidence="3" key="3">
    <citation type="submission" date="2015-06" db="UniProtKB">
        <authorList>
            <consortium name="EnsemblMetazoa"/>
        </authorList>
    </citation>
    <scope>IDENTIFICATION</scope>
</reference>
<feature type="non-terminal residue" evidence="2">
    <location>
        <position position="1"/>
    </location>
</feature>
<gene>
    <name evidence="2" type="ORF">CAPTEDRAFT_187095</name>
</gene>